<protein>
    <submittedName>
        <fullName evidence="1">Uncharacterized protein</fullName>
    </submittedName>
</protein>
<sequence>MLAVEQQIHMSKMLKKGHDVKGRCYFFQFL</sequence>
<dbReference type="AlphaFoldDB" id="A0A2P2NMW5"/>
<dbReference type="EMBL" id="GGEC01063319">
    <property type="protein sequence ID" value="MBX43803.1"/>
    <property type="molecule type" value="Transcribed_RNA"/>
</dbReference>
<reference evidence="1" key="1">
    <citation type="submission" date="2018-02" db="EMBL/GenBank/DDBJ databases">
        <title>Rhizophora mucronata_Transcriptome.</title>
        <authorList>
            <person name="Meera S.P."/>
            <person name="Sreeshan A."/>
            <person name="Augustine A."/>
        </authorList>
    </citation>
    <scope>NUCLEOTIDE SEQUENCE</scope>
    <source>
        <tissue evidence="1">Leaf</tissue>
    </source>
</reference>
<proteinExistence type="predicted"/>
<evidence type="ECO:0000313" key="1">
    <source>
        <dbReference type="EMBL" id="MBX43803.1"/>
    </source>
</evidence>
<accession>A0A2P2NMW5</accession>
<name>A0A2P2NMW5_RHIMU</name>
<organism evidence="1">
    <name type="scientific">Rhizophora mucronata</name>
    <name type="common">Asiatic mangrove</name>
    <dbReference type="NCBI Taxonomy" id="61149"/>
    <lineage>
        <taxon>Eukaryota</taxon>
        <taxon>Viridiplantae</taxon>
        <taxon>Streptophyta</taxon>
        <taxon>Embryophyta</taxon>
        <taxon>Tracheophyta</taxon>
        <taxon>Spermatophyta</taxon>
        <taxon>Magnoliopsida</taxon>
        <taxon>eudicotyledons</taxon>
        <taxon>Gunneridae</taxon>
        <taxon>Pentapetalae</taxon>
        <taxon>rosids</taxon>
        <taxon>fabids</taxon>
        <taxon>Malpighiales</taxon>
        <taxon>Rhizophoraceae</taxon>
        <taxon>Rhizophora</taxon>
    </lineage>
</organism>